<dbReference type="InterPro" id="IPR007867">
    <property type="entry name" value="GMC_OxRtase_C"/>
</dbReference>
<keyword evidence="3 6" id="KW-0285">Flavoprotein</keyword>
<dbReference type="InterPro" id="IPR000172">
    <property type="entry name" value="GMC_OxRdtase_N"/>
</dbReference>
<dbReference type="SUPFAM" id="SSF51905">
    <property type="entry name" value="FAD/NAD(P)-binding domain"/>
    <property type="match status" value="1"/>
</dbReference>
<dbReference type="PANTHER" id="PTHR11552:SF147">
    <property type="entry name" value="CHOLINE DEHYDROGENASE, MITOCHONDRIAL"/>
    <property type="match status" value="1"/>
</dbReference>
<accession>A0A1K0JP41</accession>
<sequence>MTLGHDSEGSRKTMQPNTYDFIVVGSGSAGGVVASRLSENGKYSVLCLEAGVKGGKYIWARPPLGVVFLVDNPLVDWRYESEPDPTHGGRRIACPRGKMLGGSSSINAMVYNRGQKLDYDTWSRLGCKGWSFKEILPYLKKIESTEIGSDEYRGRTGPVKVIQSKKLSSFYDLFIRSAQAIGIPYNSDYSGASQEGVAMAQLTGYRGERHSTATQYLAPARGRPNLTVVTGAEATSLILEGKRCAGVRYRSNGTIEEARATREVIVCAGTANTPKLLELSGIGNPEVLSAHGIVPVHELKGVGENLRDHYAAIMKWRFARHGVSLAKKGHGWRLGIEILRWVLLRKGLIAQGHGSMRVFARSRPELKEPDVMMVVSPYIIDVKTGKGRRMSDVEGFMMYTHVQRTESTGSIHLRSADPAAPPVIRYRFLDTDYDRNTAVAAVRCARAIAAASPLRDVIAEEMAPGPQVQSDEEILDFIRKTGQITQHMVGTCKMGRDALSVVDERLRVHGIKGLRIADASIMPTIISGNTSVPCMMIGEKCADMVLADAQSMRPIEKAGLHDRETAMH</sequence>
<comment type="cofactor">
    <cofactor evidence="1 5">
        <name>FAD</name>
        <dbReference type="ChEBI" id="CHEBI:57692"/>
    </cofactor>
</comment>
<dbReference type="Gene3D" id="3.30.560.10">
    <property type="entry name" value="Glucose Oxidase, domain 3"/>
    <property type="match status" value="1"/>
</dbReference>
<gene>
    <name evidence="9" type="primary">betA</name>
    <name evidence="9" type="ORF">CNECB9_3480010</name>
</gene>
<feature type="domain" description="Glucose-methanol-choline oxidoreductase N-terminal" evidence="8">
    <location>
        <begin position="269"/>
        <end position="283"/>
    </location>
</feature>
<dbReference type="AlphaFoldDB" id="A0A1K0JP41"/>
<protein>
    <submittedName>
        <fullName evidence="9">Choline dehydrogenase BetA</fullName>
        <ecNumber evidence="9">1.1.99.1</ecNumber>
    </submittedName>
</protein>
<evidence type="ECO:0000259" key="7">
    <source>
        <dbReference type="PROSITE" id="PS00623"/>
    </source>
</evidence>
<organism evidence="9">
    <name type="scientific">Cupriavidus necator</name>
    <name type="common">Alcaligenes eutrophus</name>
    <name type="synonym">Ralstonia eutropha</name>
    <dbReference type="NCBI Taxonomy" id="106590"/>
    <lineage>
        <taxon>Bacteria</taxon>
        <taxon>Pseudomonadati</taxon>
        <taxon>Pseudomonadota</taxon>
        <taxon>Betaproteobacteria</taxon>
        <taxon>Burkholderiales</taxon>
        <taxon>Burkholderiaceae</taxon>
        <taxon>Cupriavidus</taxon>
    </lineage>
</organism>
<dbReference type="EC" id="1.1.99.1" evidence="9"/>
<proteinExistence type="inferred from homology"/>
<keyword evidence="4 5" id="KW-0274">FAD</keyword>
<evidence type="ECO:0000256" key="2">
    <source>
        <dbReference type="ARBA" id="ARBA00010790"/>
    </source>
</evidence>
<dbReference type="GO" id="GO:0050660">
    <property type="term" value="F:flavin adenine dinucleotide binding"/>
    <property type="evidence" value="ECO:0007669"/>
    <property type="project" value="InterPro"/>
</dbReference>
<comment type="similarity">
    <text evidence="2 6">Belongs to the GMC oxidoreductase family.</text>
</comment>
<dbReference type="PIRSF" id="PIRSF000137">
    <property type="entry name" value="Alcohol_oxidase"/>
    <property type="match status" value="1"/>
</dbReference>
<dbReference type="SUPFAM" id="SSF54373">
    <property type="entry name" value="FAD-linked reductases, C-terminal domain"/>
    <property type="match status" value="1"/>
</dbReference>
<evidence type="ECO:0000256" key="3">
    <source>
        <dbReference type="ARBA" id="ARBA00022630"/>
    </source>
</evidence>
<name>A0A1K0JP41_CUPNE</name>
<dbReference type="Gene3D" id="3.50.50.60">
    <property type="entry name" value="FAD/NAD(P)-binding domain"/>
    <property type="match status" value="1"/>
</dbReference>
<evidence type="ECO:0000256" key="5">
    <source>
        <dbReference type="PIRSR" id="PIRSR000137-2"/>
    </source>
</evidence>
<dbReference type="PROSITE" id="PS00623">
    <property type="entry name" value="GMC_OXRED_1"/>
    <property type="match status" value="1"/>
</dbReference>
<feature type="binding site" evidence="5">
    <location>
        <begin position="107"/>
        <end position="110"/>
    </location>
    <ligand>
        <name>FAD</name>
        <dbReference type="ChEBI" id="CHEBI:57692"/>
    </ligand>
</feature>
<dbReference type="PANTHER" id="PTHR11552">
    <property type="entry name" value="GLUCOSE-METHANOL-CHOLINE GMC OXIDOREDUCTASE"/>
    <property type="match status" value="1"/>
</dbReference>
<feature type="domain" description="Glucose-methanol-choline oxidoreductase N-terminal" evidence="7">
    <location>
        <begin position="97"/>
        <end position="120"/>
    </location>
</feature>
<evidence type="ECO:0000256" key="6">
    <source>
        <dbReference type="RuleBase" id="RU003968"/>
    </source>
</evidence>
<reference evidence="9" key="1">
    <citation type="submission" date="2016-09" db="EMBL/GenBank/DDBJ databases">
        <authorList>
            <person name="Capua I."/>
            <person name="De Benedictis P."/>
            <person name="Joannis T."/>
            <person name="Lombin L.H."/>
            <person name="Cattoli G."/>
        </authorList>
    </citation>
    <scope>NUCLEOTIDE SEQUENCE</scope>
    <source>
        <strain evidence="9">B9</strain>
    </source>
</reference>
<evidence type="ECO:0000259" key="8">
    <source>
        <dbReference type="PROSITE" id="PS00624"/>
    </source>
</evidence>
<dbReference type="EMBL" id="FMSH01000277">
    <property type="protein sequence ID" value="SCU76853.1"/>
    <property type="molecule type" value="Genomic_DNA"/>
</dbReference>
<keyword evidence="9" id="KW-0560">Oxidoreductase</keyword>
<evidence type="ECO:0000256" key="1">
    <source>
        <dbReference type="ARBA" id="ARBA00001974"/>
    </source>
</evidence>
<dbReference type="GO" id="GO:0008812">
    <property type="term" value="F:choline dehydrogenase activity"/>
    <property type="evidence" value="ECO:0007669"/>
    <property type="project" value="UniProtKB-EC"/>
</dbReference>
<dbReference type="Pfam" id="PF05199">
    <property type="entry name" value="GMC_oxred_C"/>
    <property type="match status" value="1"/>
</dbReference>
<evidence type="ECO:0000256" key="4">
    <source>
        <dbReference type="ARBA" id="ARBA00022827"/>
    </source>
</evidence>
<evidence type="ECO:0000313" key="9">
    <source>
        <dbReference type="EMBL" id="SCU76853.1"/>
    </source>
</evidence>
<dbReference type="InterPro" id="IPR012132">
    <property type="entry name" value="GMC_OxRdtase"/>
</dbReference>
<dbReference type="PROSITE" id="PS00624">
    <property type="entry name" value="GMC_OXRED_2"/>
    <property type="match status" value="1"/>
</dbReference>
<dbReference type="Pfam" id="PF00732">
    <property type="entry name" value="GMC_oxred_N"/>
    <property type="match status" value="1"/>
</dbReference>
<dbReference type="InterPro" id="IPR036188">
    <property type="entry name" value="FAD/NAD-bd_sf"/>
</dbReference>